<evidence type="ECO:0000256" key="3">
    <source>
        <dbReference type="PROSITE-ProRule" id="PRU00464"/>
    </source>
</evidence>
<protein>
    <recommendedName>
        <fullName evidence="4">HIT domain-containing protein</fullName>
    </recommendedName>
</protein>
<dbReference type="CDD" id="cd01276">
    <property type="entry name" value="PKCI_related"/>
    <property type="match status" value="1"/>
</dbReference>
<accession>A0A8J2WCE8</accession>
<feature type="active site" description="Tele-AMP-histidine intermediate" evidence="1">
    <location>
        <position position="155"/>
    </location>
</feature>
<dbReference type="PANTHER" id="PTHR23089">
    <property type="entry name" value="HISTIDINE TRIAD HIT PROTEIN"/>
    <property type="match status" value="1"/>
</dbReference>
<feature type="short sequence motif" description="Histidine triad motif" evidence="2 3">
    <location>
        <begin position="153"/>
        <end position="157"/>
    </location>
</feature>
<dbReference type="PROSITE" id="PS51084">
    <property type="entry name" value="HIT_2"/>
    <property type="match status" value="1"/>
</dbReference>
<evidence type="ECO:0000313" key="5">
    <source>
        <dbReference type="EMBL" id="CAH0101319.1"/>
    </source>
</evidence>
<keyword evidence="6" id="KW-1185">Reference proteome</keyword>
<dbReference type="FunFam" id="3.30.428.10:FF:000005">
    <property type="entry name" value="Histidine triad nucleotide-binding protein 1"/>
    <property type="match status" value="1"/>
</dbReference>
<organism evidence="5 6">
    <name type="scientific">Daphnia galeata</name>
    <dbReference type="NCBI Taxonomy" id="27404"/>
    <lineage>
        <taxon>Eukaryota</taxon>
        <taxon>Metazoa</taxon>
        <taxon>Ecdysozoa</taxon>
        <taxon>Arthropoda</taxon>
        <taxon>Crustacea</taxon>
        <taxon>Branchiopoda</taxon>
        <taxon>Diplostraca</taxon>
        <taxon>Cladocera</taxon>
        <taxon>Anomopoda</taxon>
        <taxon>Daphniidae</taxon>
        <taxon>Daphnia</taxon>
    </lineage>
</organism>
<dbReference type="OrthoDB" id="672793at2759"/>
<evidence type="ECO:0000313" key="6">
    <source>
        <dbReference type="Proteomes" id="UP000789390"/>
    </source>
</evidence>
<dbReference type="Gene3D" id="3.30.428.10">
    <property type="entry name" value="HIT-like"/>
    <property type="match status" value="1"/>
</dbReference>
<dbReference type="Proteomes" id="UP000789390">
    <property type="component" value="Unassembled WGS sequence"/>
</dbReference>
<dbReference type="InterPro" id="IPR019808">
    <property type="entry name" value="Histidine_triad_CS"/>
</dbReference>
<comment type="caution">
    <text evidence="5">The sequence shown here is derived from an EMBL/GenBank/DDBJ whole genome shotgun (WGS) entry which is preliminary data.</text>
</comment>
<feature type="domain" description="HIT" evidence="4">
    <location>
        <begin position="61"/>
        <end position="169"/>
    </location>
</feature>
<name>A0A8J2WCE8_9CRUS</name>
<reference evidence="5" key="1">
    <citation type="submission" date="2021-11" db="EMBL/GenBank/DDBJ databases">
        <authorList>
            <person name="Schell T."/>
        </authorList>
    </citation>
    <scope>NUCLEOTIDE SEQUENCE</scope>
    <source>
        <strain evidence="5">M5</strain>
    </source>
</reference>
<dbReference type="InterPro" id="IPR011146">
    <property type="entry name" value="HIT-like"/>
</dbReference>
<dbReference type="SUPFAM" id="SSF54197">
    <property type="entry name" value="HIT-like"/>
    <property type="match status" value="1"/>
</dbReference>
<dbReference type="InterPro" id="IPR001310">
    <property type="entry name" value="Histidine_triad_HIT"/>
</dbReference>
<dbReference type="GO" id="GO:0003824">
    <property type="term" value="F:catalytic activity"/>
    <property type="evidence" value="ECO:0007669"/>
    <property type="project" value="InterPro"/>
</dbReference>
<dbReference type="AlphaFoldDB" id="A0A8J2WCE8"/>
<proteinExistence type="predicted"/>
<sequence length="169" mass="18845">MFRGFSRFLKHSNSSFRLSLKNQSLTAVQCAIQHSNLRFCHNEVDLAKRAANNPIGPTPTIFSKIIDGSIPAKIIYSDDKCLAFHDVSPQAPVHFLVIPIKPITMLEKAEVEDQELLGHLLLVAKKVAANLNLEKGYRLVINNGQEGCQSVYHLHLHVLGGRQMNWPPG</sequence>
<dbReference type="EMBL" id="CAKKLH010000057">
    <property type="protein sequence ID" value="CAH0101319.1"/>
    <property type="molecule type" value="Genomic_DNA"/>
</dbReference>
<evidence type="ECO:0000256" key="2">
    <source>
        <dbReference type="PIRSR" id="PIRSR601310-3"/>
    </source>
</evidence>
<dbReference type="PROSITE" id="PS00892">
    <property type="entry name" value="HIT_1"/>
    <property type="match status" value="1"/>
</dbReference>
<evidence type="ECO:0000259" key="4">
    <source>
        <dbReference type="PROSITE" id="PS51084"/>
    </source>
</evidence>
<dbReference type="PRINTS" id="PR00332">
    <property type="entry name" value="HISTRIAD"/>
</dbReference>
<gene>
    <name evidence="5" type="ORF">DGAL_LOCUS3649</name>
</gene>
<dbReference type="InterPro" id="IPR036265">
    <property type="entry name" value="HIT-like_sf"/>
</dbReference>
<evidence type="ECO:0000256" key="1">
    <source>
        <dbReference type="PIRSR" id="PIRSR601310-1"/>
    </source>
</evidence>
<dbReference type="Pfam" id="PF01230">
    <property type="entry name" value="HIT"/>
    <property type="match status" value="1"/>
</dbReference>